<dbReference type="RefSeq" id="WP_155249175.1">
    <property type="nucleotide sequence ID" value="NZ_LZTH01000014.1"/>
</dbReference>
<dbReference type="AlphaFoldDB" id="M5AM08"/>
<proteinExistence type="predicted"/>
<name>M5AM08_RHILI</name>
<reference evidence="1" key="2">
    <citation type="journal article" date="2013" name="Microbes Environ.">
        <title>Commonalities and Differences among Symbiosis Islands of Three Mesorhizobium loti Strains.</title>
        <authorList>
            <person name="Kasai-Maita H."/>
            <person name="Hirakawa H."/>
            <person name="Nakamura Y."/>
            <person name="Kaneko T."/>
            <person name="Miki K."/>
            <person name="Maruya J."/>
            <person name="Okazaki S."/>
            <person name="Tabata S."/>
            <person name="Saeki K."/>
            <person name="Sato S."/>
        </authorList>
    </citation>
    <scope>NUCLEOTIDE SEQUENCE</scope>
    <source>
        <strain evidence="1">NZP2037</strain>
    </source>
</reference>
<sequence length="87" mass="9691">MNVACSWHATEEELKYLKDALPAGTNVVAPRGDYFSRFECTFNDVRDLVVDADAIIGYTFPRGTIEIAEKLQFISFMHSGINELAGC</sequence>
<dbReference type="EMBL" id="AP012557">
    <property type="protein sequence ID" value="BAN09888.1"/>
    <property type="molecule type" value="Genomic_DNA"/>
</dbReference>
<reference evidence="1" key="1">
    <citation type="submission" date="2012-10" db="EMBL/GenBank/DDBJ databases">
        <authorList>
            <person name="Maita H."/>
            <person name="Sato S."/>
        </authorList>
    </citation>
    <scope>NUCLEOTIDE SEQUENCE</scope>
    <source>
        <strain evidence="1">NZP2037</strain>
    </source>
</reference>
<organism evidence="1">
    <name type="scientific">Rhizobium loti</name>
    <name type="common">Mesorhizobium loti</name>
    <dbReference type="NCBI Taxonomy" id="381"/>
    <lineage>
        <taxon>Bacteria</taxon>
        <taxon>Pseudomonadati</taxon>
        <taxon>Pseudomonadota</taxon>
        <taxon>Alphaproteobacteria</taxon>
        <taxon>Hyphomicrobiales</taxon>
        <taxon>Phyllobacteriaceae</taxon>
        <taxon>Mesorhizobium</taxon>
    </lineage>
</organism>
<evidence type="ECO:0000313" key="1">
    <source>
        <dbReference type="EMBL" id="BAN09888.1"/>
    </source>
</evidence>
<accession>M5AM08</accession>
<protein>
    <submittedName>
        <fullName evidence="1">Probable phosphoglycerate dehydrogenase</fullName>
    </submittedName>
</protein>